<reference evidence="3 4" key="1">
    <citation type="submission" date="2012-06" db="EMBL/GenBank/DDBJ databases">
        <title>Finished chromosome of genome of Microcoleus sp. PCC 7113.</title>
        <authorList>
            <consortium name="US DOE Joint Genome Institute"/>
            <person name="Gugger M."/>
            <person name="Coursin T."/>
            <person name="Rippka R."/>
            <person name="Tandeau De Marsac N."/>
            <person name="Huntemann M."/>
            <person name="Wei C.-L."/>
            <person name="Han J."/>
            <person name="Detter J.C."/>
            <person name="Han C."/>
            <person name="Tapia R."/>
            <person name="Chen A."/>
            <person name="Kyrpides N."/>
            <person name="Mavromatis K."/>
            <person name="Markowitz V."/>
            <person name="Szeto E."/>
            <person name="Ivanova N."/>
            <person name="Pagani I."/>
            <person name="Pati A."/>
            <person name="Goodwin L."/>
            <person name="Nordberg H.P."/>
            <person name="Cantor M.N."/>
            <person name="Hua S.X."/>
            <person name="Woyke T."/>
            <person name="Kerfeld C.A."/>
        </authorList>
    </citation>
    <scope>NUCLEOTIDE SEQUENCE [LARGE SCALE GENOMIC DNA]</scope>
    <source>
        <strain evidence="3 4">PCC 7113</strain>
    </source>
</reference>
<dbReference type="KEGG" id="mic:Mic7113_2180"/>
<dbReference type="STRING" id="1173027.Mic7113_2180"/>
<dbReference type="HOGENOM" id="CLU_082705_1_0_3"/>
<dbReference type="PANTHER" id="PTHR34408:SF1">
    <property type="entry name" value="GLYCOSYL HYDROLASE FAMILY 19 DOMAIN-CONTAINING PROTEIN HI_1415"/>
    <property type="match status" value="1"/>
</dbReference>
<dbReference type="Pfam" id="PF08239">
    <property type="entry name" value="SH3_3"/>
    <property type="match status" value="1"/>
</dbReference>
<accession>K9WC75</accession>
<dbReference type="Proteomes" id="UP000010471">
    <property type="component" value="Chromosome"/>
</dbReference>
<dbReference type="InterPro" id="IPR052354">
    <property type="entry name" value="Cell_Wall_Dynamics_Protein"/>
</dbReference>
<sequence length="201" mass="21408">MKQMINWQKSVTIHTLLLSTLTAFVLPSTAATTATTQENPTPKITSFQNKGVYQIAQDSDKCHEVVARNGLYVREAPTVYSRALGILPYGQNVTVVESQGTNTVGGNPGAKWMPISAPMQGYVYAGYLSSCQESPAPTKCRAVSKRGGLYVRQEPSINSAGVGAVPNGRNVTLENLGANGWVPISAPLQGYVSAANLTYCP</sequence>
<proteinExistence type="predicted"/>
<dbReference type="AlphaFoldDB" id="K9WC75"/>
<name>K9WC75_9CYAN</name>
<dbReference type="EMBL" id="CP003630">
    <property type="protein sequence ID" value="AFZ17995.1"/>
    <property type="molecule type" value="Genomic_DNA"/>
</dbReference>
<dbReference type="PANTHER" id="PTHR34408">
    <property type="entry name" value="FAMILY PROTEIN, PUTATIVE-RELATED"/>
    <property type="match status" value="1"/>
</dbReference>
<gene>
    <name evidence="3" type="ORF">Mic7113_2180</name>
</gene>
<evidence type="ECO:0000313" key="3">
    <source>
        <dbReference type="EMBL" id="AFZ17995.1"/>
    </source>
</evidence>
<dbReference type="RefSeq" id="WP_015182147.1">
    <property type="nucleotide sequence ID" value="NC_019738.1"/>
</dbReference>
<dbReference type="OrthoDB" id="574458at2"/>
<evidence type="ECO:0000256" key="1">
    <source>
        <dbReference type="SAM" id="SignalP"/>
    </source>
</evidence>
<feature type="chain" id="PRO_5003937900" evidence="1">
    <location>
        <begin position="31"/>
        <end position="201"/>
    </location>
</feature>
<evidence type="ECO:0000313" key="4">
    <source>
        <dbReference type="Proteomes" id="UP000010471"/>
    </source>
</evidence>
<evidence type="ECO:0000259" key="2">
    <source>
        <dbReference type="Pfam" id="PF08239"/>
    </source>
</evidence>
<dbReference type="eggNOG" id="COG3103">
    <property type="taxonomic scope" value="Bacteria"/>
</dbReference>
<protein>
    <submittedName>
        <fullName evidence="3">SH3 domain-containing protein</fullName>
    </submittedName>
</protein>
<keyword evidence="4" id="KW-1185">Reference proteome</keyword>
<dbReference type="Gene3D" id="2.30.30.40">
    <property type="entry name" value="SH3 Domains"/>
    <property type="match status" value="2"/>
</dbReference>
<organism evidence="3 4">
    <name type="scientific">Allocoleopsis franciscana PCC 7113</name>
    <dbReference type="NCBI Taxonomy" id="1173027"/>
    <lineage>
        <taxon>Bacteria</taxon>
        <taxon>Bacillati</taxon>
        <taxon>Cyanobacteriota</taxon>
        <taxon>Cyanophyceae</taxon>
        <taxon>Coleofasciculales</taxon>
        <taxon>Coleofasciculaceae</taxon>
        <taxon>Allocoleopsis</taxon>
        <taxon>Allocoleopsis franciscana</taxon>
    </lineage>
</organism>
<dbReference type="InterPro" id="IPR003646">
    <property type="entry name" value="SH3-like_bac-type"/>
</dbReference>
<keyword evidence="1" id="KW-0732">Signal</keyword>
<feature type="signal peptide" evidence="1">
    <location>
        <begin position="1"/>
        <end position="30"/>
    </location>
</feature>
<feature type="domain" description="SH3b" evidence="2">
    <location>
        <begin position="70"/>
        <end position="129"/>
    </location>
</feature>